<evidence type="ECO:0000313" key="3">
    <source>
        <dbReference type="Proteomes" id="UP000693946"/>
    </source>
</evidence>
<keyword evidence="3" id="KW-1185">Reference proteome</keyword>
<gene>
    <name evidence="2" type="ORF">JOB18_007347</name>
</gene>
<evidence type="ECO:0000313" key="2">
    <source>
        <dbReference type="EMBL" id="KAG7511685.1"/>
    </source>
</evidence>
<protein>
    <submittedName>
        <fullName evidence="2">Uncharacterized protein</fullName>
    </submittedName>
</protein>
<dbReference type="AlphaFoldDB" id="A0AAV6S4F3"/>
<proteinExistence type="predicted"/>
<name>A0AAV6S4F3_SOLSE</name>
<sequence length="98" mass="10978">MLNIHSECEGETSTSTLSTLTWQQETCQPYSAAPTTWQPSSGVHISNLQIYRDDLKKLSEEKEPARKRVKDQGPGSSRTLVKLLQKPPRSSSCHRHSA</sequence>
<organism evidence="2 3">
    <name type="scientific">Solea senegalensis</name>
    <name type="common">Senegalese sole</name>
    <dbReference type="NCBI Taxonomy" id="28829"/>
    <lineage>
        <taxon>Eukaryota</taxon>
        <taxon>Metazoa</taxon>
        <taxon>Chordata</taxon>
        <taxon>Craniata</taxon>
        <taxon>Vertebrata</taxon>
        <taxon>Euteleostomi</taxon>
        <taxon>Actinopterygii</taxon>
        <taxon>Neopterygii</taxon>
        <taxon>Teleostei</taxon>
        <taxon>Neoteleostei</taxon>
        <taxon>Acanthomorphata</taxon>
        <taxon>Carangaria</taxon>
        <taxon>Pleuronectiformes</taxon>
        <taxon>Pleuronectoidei</taxon>
        <taxon>Soleidae</taxon>
        <taxon>Solea</taxon>
    </lineage>
</organism>
<feature type="region of interest" description="Disordered" evidence="1">
    <location>
        <begin position="58"/>
        <end position="98"/>
    </location>
</feature>
<evidence type="ECO:0000256" key="1">
    <source>
        <dbReference type="SAM" id="MobiDB-lite"/>
    </source>
</evidence>
<dbReference type="Proteomes" id="UP000693946">
    <property type="component" value="Linkage Group LG15"/>
</dbReference>
<reference evidence="2 3" key="1">
    <citation type="journal article" date="2021" name="Sci. Rep.">
        <title>Chromosome anchoring in Senegalese sole (Solea senegalensis) reveals sex-associated markers and genome rearrangements in flatfish.</title>
        <authorList>
            <person name="Guerrero-Cozar I."/>
            <person name="Gomez-Garrido J."/>
            <person name="Berbel C."/>
            <person name="Martinez-Blanch J.F."/>
            <person name="Alioto T."/>
            <person name="Claros M.G."/>
            <person name="Gagnaire P.A."/>
            <person name="Manchado M."/>
        </authorList>
    </citation>
    <scope>NUCLEOTIDE SEQUENCE [LARGE SCALE GENOMIC DNA]</scope>
    <source>
        <strain evidence="2">Sse05_10M</strain>
    </source>
</reference>
<dbReference type="EMBL" id="JAGKHQ010000007">
    <property type="protein sequence ID" value="KAG7511685.1"/>
    <property type="molecule type" value="Genomic_DNA"/>
</dbReference>
<comment type="caution">
    <text evidence="2">The sequence shown here is derived from an EMBL/GenBank/DDBJ whole genome shotgun (WGS) entry which is preliminary data.</text>
</comment>
<accession>A0AAV6S4F3</accession>